<feature type="signal peptide" evidence="6">
    <location>
        <begin position="1"/>
        <end position="36"/>
    </location>
</feature>
<proteinExistence type="inferred from homology"/>
<dbReference type="EMBL" id="JBGQPK010000047">
    <property type="protein sequence ID" value="MFL2029932.1"/>
    <property type="molecule type" value="Genomic_DNA"/>
</dbReference>
<keyword evidence="9" id="KW-1185">Reference proteome</keyword>
<evidence type="ECO:0000313" key="8">
    <source>
        <dbReference type="EMBL" id="MFL2029932.1"/>
    </source>
</evidence>
<keyword evidence="4" id="KW-0788">Thiol protease</keyword>
<feature type="chain" id="PRO_5045145259" evidence="6">
    <location>
        <begin position="37"/>
        <end position="496"/>
    </location>
</feature>
<name>A0ABW8UDR7_9LACO</name>
<reference evidence="8 9" key="1">
    <citation type="submission" date="2024-08" db="EMBL/GenBank/DDBJ databases">
        <authorList>
            <person name="Arias E."/>
        </authorList>
    </citation>
    <scope>NUCLEOTIDE SEQUENCE [LARGE SCALE GENOMIC DNA]</scope>
    <source>
        <strain evidence="8 9">FAM 25317</strain>
    </source>
</reference>
<gene>
    <name evidence="8" type="ORF">ACEN34_09920</name>
</gene>
<evidence type="ECO:0000256" key="1">
    <source>
        <dbReference type="ARBA" id="ARBA00007074"/>
    </source>
</evidence>
<dbReference type="InterPro" id="IPR051202">
    <property type="entry name" value="Peptidase_C40"/>
</dbReference>
<evidence type="ECO:0000256" key="2">
    <source>
        <dbReference type="ARBA" id="ARBA00022670"/>
    </source>
</evidence>
<dbReference type="InterPro" id="IPR000064">
    <property type="entry name" value="NLP_P60_dom"/>
</dbReference>
<dbReference type="SUPFAM" id="SSF54001">
    <property type="entry name" value="Cysteine proteinases"/>
    <property type="match status" value="1"/>
</dbReference>
<evidence type="ECO:0000256" key="3">
    <source>
        <dbReference type="ARBA" id="ARBA00022801"/>
    </source>
</evidence>
<evidence type="ECO:0000313" key="9">
    <source>
        <dbReference type="Proteomes" id="UP001625389"/>
    </source>
</evidence>
<dbReference type="Proteomes" id="UP001625389">
    <property type="component" value="Unassembled WGS sequence"/>
</dbReference>
<dbReference type="InterPro" id="IPR038765">
    <property type="entry name" value="Papain-like_cys_pep_sf"/>
</dbReference>
<keyword evidence="3" id="KW-0378">Hydrolase</keyword>
<dbReference type="PROSITE" id="PS51935">
    <property type="entry name" value="NLPC_P60"/>
    <property type="match status" value="1"/>
</dbReference>
<evidence type="ECO:0000256" key="6">
    <source>
        <dbReference type="SAM" id="SignalP"/>
    </source>
</evidence>
<evidence type="ECO:0000256" key="4">
    <source>
        <dbReference type="ARBA" id="ARBA00022807"/>
    </source>
</evidence>
<dbReference type="PANTHER" id="PTHR47053:SF1">
    <property type="entry name" value="MUREIN DD-ENDOPEPTIDASE MEPH-RELATED"/>
    <property type="match status" value="1"/>
</dbReference>
<keyword evidence="2" id="KW-0645">Protease</keyword>
<organism evidence="8 9">
    <name type="scientific">Loigolactobacillus zhaoyuanensis</name>
    <dbReference type="NCBI Taxonomy" id="2486017"/>
    <lineage>
        <taxon>Bacteria</taxon>
        <taxon>Bacillati</taxon>
        <taxon>Bacillota</taxon>
        <taxon>Bacilli</taxon>
        <taxon>Lactobacillales</taxon>
        <taxon>Lactobacillaceae</taxon>
        <taxon>Loigolactobacillus</taxon>
    </lineage>
</organism>
<keyword evidence="6" id="KW-0732">Signal</keyword>
<comment type="caution">
    <text evidence="8">The sequence shown here is derived from an EMBL/GenBank/DDBJ whole genome shotgun (WGS) entry which is preliminary data.</text>
</comment>
<feature type="region of interest" description="Disordered" evidence="5">
    <location>
        <begin position="338"/>
        <end position="372"/>
    </location>
</feature>
<dbReference type="RefSeq" id="WP_125549038.1">
    <property type="nucleotide sequence ID" value="NZ_JBGQPK010000047.1"/>
</dbReference>
<evidence type="ECO:0000259" key="7">
    <source>
        <dbReference type="PROSITE" id="PS51935"/>
    </source>
</evidence>
<accession>A0ABW8UDR7</accession>
<dbReference type="PANTHER" id="PTHR47053">
    <property type="entry name" value="MUREIN DD-ENDOPEPTIDASE MEPH-RELATED"/>
    <property type="match status" value="1"/>
</dbReference>
<evidence type="ECO:0000256" key="5">
    <source>
        <dbReference type="SAM" id="MobiDB-lite"/>
    </source>
</evidence>
<dbReference type="Gene3D" id="3.90.1720.10">
    <property type="entry name" value="endopeptidase domain like (from Nostoc punctiforme)"/>
    <property type="match status" value="1"/>
</dbReference>
<feature type="domain" description="NlpC/P60" evidence="7">
    <location>
        <begin position="376"/>
        <end position="496"/>
    </location>
</feature>
<comment type="similarity">
    <text evidence="1">Belongs to the peptidase C40 family.</text>
</comment>
<dbReference type="Pfam" id="PF00877">
    <property type="entry name" value="NLPC_P60"/>
    <property type="match status" value="1"/>
</dbReference>
<sequence>MSKVKSKSKSHLSTYLAAGVVGLAGATLAGAQQAQAAQTAEVTYQNGATTVWSNPNTGQKPTRYLTEGQAVNIQATKQVFGEKWYQIGNDEWVPAKYFKAAATEKVAAKTSDTVTGNYNEGAITIWTSPTSGAATGNYMVYGQTKSATEKVQVGSITWYKIGDNAWVPSAYVAYNNTDLTGVKPAASTNLQATSAATDQQSAATASANAASEAAQSAATASANAASEATAQSLAAASTAAANAASAEAAQQTAAQSAATASANAAQSEAAQSAATASANAASTAAASEAAQSAATASANAAQSEAAQSAATASANAAQSEAAQSAATASANAAQSAAAVQQTTNQNNAAQASNSASQVTNNNSSAGSSASNSTNYGTGAQAAISAAESQIGVNYVWGGSTPGVGLDCSGLTQYALAQAGVSIGRVTTAQESAGSKISISQLQPGDLVFWGSAGATYHVALYIGNNQYINAPQPGETVKIASISSYFMPSFGVHINY</sequence>
<protein>
    <submittedName>
        <fullName evidence="8">C40 family peptidase</fullName>
    </submittedName>
</protein>